<gene>
    <name evidence="1" type="ORF">OH136_10505</name>
</gene>
<accession>A0AAE3J2E5</accession>
<organism evidence="1 2">
    <name type="scientific">Halocynthiibacter halioticoli</name>
    <dbReference type="NCBI Taxonomy" id="2986804"/>
    <lineage>
        <taxon>Bacteria</taxon>
        <taxon>Pseudomonadati</taxon>
        <taxon>Pseudomonadota</taxon>
        <taxon>Alphaproteobacteria</taxon>
        <taxon>Rhodobacterales</taxon>
        <taxon>Paracoccaceae</taxon>
        <taxon>Halocynthiibacter</taxon>
    </lineage>
</organism>
<dbReference type="RefSeq" id="WP_263953836.1">
    <property type="nucleotide sequence ID" value="NZ_JAOYFC010000002.1"/>
</dbReference>
<dbReference type="SUPFAM" id="SSF52540">
    <property type="entry name" value="P-loop containing nucleoside triphosphate hydrolases"/>
    <property type="match status" value="1"/>
</dbReference>
<evidence type="ECO:0008006" key="3">
    <source>
        <dbReference type="Google" id="ProtNLM"/>
    </source>
</evidence>
<comment type="caution">
    <text evidence="1">The sequence shown here is derived from an EMBL/GenBank/DDBJ whole genome shotgun (WGS) entry which is preliminary data.</text>
</comment>
<dbReference type="Proteomes" id="UP001208041">
    <property type="component" value="Unassembled WGS sequence"/>
</dbReference>
<evidence type="ECO:0000313" key="2">
    <source>
        <dbReference type="Proteomes" id="UP001208041"/>
    </source>
</evidence>
<protein>
    <recommendedName>
        <fullName evidence="3">Protein ImuA</fullName>
    </recommendedName>
</protein>
<dbReference type="EMBL" id="JAOYFC010000002">
    <property type="protein sequence ID" value="MCV6824986.1"/>
    <property type="molecule type" value="Genomic_DNA"/>
</dbReference>
<proteinExistence type="predicted"/>
<evidence type="ECO:0000313" key="1">
    <source>
        <dbReference type="EMBL" id="MCV6824986.1"/>
    </source>
</evidence>
<sequence length="203" mass="22454">MSTPLLTRKKNRPVHGISFLDDLSLTPCRAHEICGSARKTLALIIARATEGPVFWVHPRWDNEQLNPAGVLEFIDPSRLVLVATSNTGDLLGSIEEVLRAGVVPLVVGLLPELPGLTAVRRLHLAAAAGAKDHSTRPLALLLTSGNGGAQGCETRWFMEQDYKTDSAGWHLERRRARMAPPKAWHVTRRQNDFTLEPAQLRMY</sequence>
<keyword evidence="2" id="KW-1185">Reference proteome</keyword>
<name>A0AAE3J2E5_9RHOB</name>
<dbReference type="InterPro" id="IPR027417">
    <property type="entry name" value="P-loop_NTPase"/>
</dbReference>
<reference evidence="1" key="1">
    <citation type="submission" date="2022-10" db="EMBL/GenBank/DDBJ databases">
        <authorList>
            <person name="Yue Y."/>
        </authorList>
    </citation>
    <scope>NUCLEOTIDE SEQUENCE</scope>
    <source>
        <strain evidence="1">Z654</strain>
    </source>
</reference>
<dbReference type="AlphaFoldDB" id="A0AAE3J2E5"/>
<dbReference type="Gene3D" id="3.40.50.300">
    <property type="entry name" value="P-loop containing nucleotide triphosphate hydrolases"/>
    <property type="match status" value="1"/>
</dbReference>